<dbReference type="PANTHER" id="PTHR40940">
    <property type="entry name" value="PROTEIN BATD-RELATED"/>
    <property type="match status" value="1"/>
</dbReference>
<dbReference type="EMBL" id="FNQC01000002">
    <property type="protein sequence ID" value="SDY66781.1"/>
    <property type="molecule type" value="Genomic_DNA"/>
</dbReference>
<name>A0A1H3LQW6_9BACT</name>
<protein>
    <submittedName>
        <fullName evidence="2">Oxygen tolerance</fullName>
    </submittedName>
</protein>
<proteinExistence type="predicted"/>
<evidence type="ECO:0000313" key="3">
    <source>
        <dbReference type="Proteomes" id="UP000199663"/>
    </source>
</evidence>
<gene>
    <name evidence="2" type="ORF">SAMN05444412_102166</name>
</gene>
<reference evidence="2 3" key="1">
    <citation type="submission" date="2016-10" db="EMBL/GenBank/DDBJ databases">
        <authorList>
            <person name="Varghese N."/>
            <person name="Submissions S."/>
        </authorList>
    </citation>
    <scope>NUCLEOTIDE SEQUENCE [LARGE SCALE GENOMIC DNA]</scope>
    <source>
        <strain evidence="2 3">DSM 17997</strain>
    </source>
</reference>
<dbReference type="Pfam" id="PF13584">
    <property type="entry name" value="BatD"/>
    <property type="match status" value="2"/>
</dbReference>
<accession>A0A1H3LQW6</accession>
<dbReference type="Proteomes" id="UP000199663">
    <property type="component" value="Unassembled WGS sequence"/>
</dbReference>
<comment type="caution">
    <text evidence="2">The sequence shown here is derived from an EMBL/GenBank/DDBJ whole genome shotgun (WGS) entry which is preliminary data.</text>
</comment>
<keyword evidence="1" id="KW-0472">Membrane</keyword>
<organism evidence="2 3">
    <name type="scientific">Rhodonellum ikkaensis</name>
    <dbReference type="NCBI Taxonomy" id="336829"/>
    <lineage>
        <taxon>Bacteria</taxon>
        <taxon>Pseudomonadati</taxon>
        <taxon>Bacteroidota</taxon>
        <taxon>Cytophagia</taxon>
        <taxon>Cytophagales</taxon>
        <taxon>Cytophagaceae</taxon>
        <taxon>Rhodonellum</taxon>
    </lineage>
</organism>
<sequence>MFVQVQFNNGYDTRYRLLRLKYKVNLRSSRINTNMKLTIAKCLFVLLFGFISFNTWAQEITIELGPDEIGLNETFNIKVTISNDKIKSYDQFPEIPGFQKQGLSQSSSMNLINGQMSSTNSIIQYYKPTKKGRFQTGSFSVKINGNDYASPGKSINVVDARAAQRTPGLFGPTDDLFGGTQAEPEFIEIEDDAFFASTVNKEEVFVGEGINVSLAFYMSETNQAPFQFYEPGRQLDEMLKKIKPSNAWEENFNITSIQPEKVTFNGKNWIKYKVYEAVFFPFSEGEINIPSVAWEMIKYKLAKNPTFFGSNRLEDFKTFYSSGKKIKVKPLPPHPLKNEVSVGLYQLRENFTDLQVQTGEGFTYNFGVSGEGNINSISPPKANQIQKLNTYDPNVRQQINRGNGRISGIKEFTYFLTLNEAGEVKLADHFNWIYFNPNTEKYDTLRPKSVIRVVGESKVNQAISNQRLGGIYDLIELEDNKLLNQRYKYYFSLFINLLLAASVILLAVLIMKKR</sequence>
<dbReference type="InterPro" id="IPR025738">
    <property type="entry name" value="BatD"/>
</dbReference>
<keyword evidence="1" id="KW-1133">Transmembrane helix</keyword>
<evidence type="ECO:0000313" key="2">
    <source>
        <dbReference type="EMBL" id="SDY66781.1"/>
    </source>
</evidence>
<evidence type="ECO:0000256" key="1">
    <source>
        <dbReference type="SAM" id="Phobius"/>
    </source>
</evidence>
<keyword evidence="3" id="KW-1185">Reference proteome</keyword>
<keyword evidence="1" id="KW-0812">Transmembrane</keyword>
<dbReference type="PANTHER" id="PTHR40940:SF2">
    <property type="entry name" value="BATD"/>
    <property type="match status" value="1"/>
</dbReference>
<feature type="transmembrane region" description="Helical" evidence="1">
    <location>
        <begin position="489"/>
        <end position="511"/>
    </location>
</feature>